<dbReference type="PANTHER" id="PTHR23504:SF15">
    <property type="entry name" value="MAJOR FACILITATOR SUPERFAMILY (MFS) PROFILE DOMAIN-CONTAINING PROTEIN"/>
    <property type="match status" value="1"/>
</dbReference>
<dbReference type="InterPro" id="IPR020846">
    <property type="entry name" value="MFS_dom"/>
</dbReference>
<feature type="transmembrane region" description="Helical" evidence="6">
    <location>
        <begin position="182"/>
        <end position="200"/>
    </location>
</feature>
<organism evidence="8 9">
    <name type="scientific">Sphaerobolus stellatus (strain SS14)</name>
    <dbReference type="NCBI Taxonomy" id="990650"/>
    <lineage>
        <taxon>Eukaryota</taxon>
        <taxon>Fungi</taxon>
        <taxon>Dikarya</taxon>
        <taxon>Basidiomycota</taxon>
        <taxon>Agaricomycotina</taxon>
        <taxon>Agaricomycetes</taxon>
        <taxon>Phallomycetidae</taxon>
        <taxon>Geastrales</taxon>
        <taxon>Sphaerobolaceae</taxon>
        <taxon>Sphaerobolus</taxon>
    </lineage>
</organism>
<proteinExistence type="predicted"/>
<evidence type="ECO:0000259" key="7">
    <source>
        <dbReference type="PROSITE" id="PS50850"/>
    </source>
</evidence>
<dbReference type="SUPFAM" id="SSF103473">
    <property type="entry name" value="MFS general substrate transporter"/>
    <property type="match status" value="1"/>
</dbReference>
<keyword evidence="4 6" id="KW-1133">Transmembrane helix</keyword>
<evidence type="ECO:0000256" key="4">
    <source>
        <dbReference type="ARBA" id="ARBA00022989"/>
    </source>
</evidence>
<reference evidence="8 9" key="1">
    <citation type="submission" date="2014-06" db="EMBL/GenBank/DDBJ databases">
        <title>Evolutionary Origins and Diversification of the Mycorrhizal Mutualists.</title>
        <authorList>
            <consortium name="DOE Joint Genome Institute"/>
            <consortium name="Mycorrhizal Genomics Consortium"/>
            <person name="Kohler A."/>
            <person name="Kuo A."/>
            <person name="Nagy L.G."/>
            <person name="Floudas D."/>
            <person name="Copeland A."/>
            <person name="Barry K.W."/>
            <person name="Cichocki N."/>
            <person name="Veneault-Fourrey C."/>
            <person name="LaButti K."/>
            <person name="Lindquist E.A."/>
            <person name="Lipzen A."/>
            <person name="Lundell T."/>
            <person name="Morin E."/>
            <person name="Murat C."/>
            <person name="Riley R."/>
            <person name="Ohm R."/>
            <person name="Sun H."/>
            <person name="Tunlid A."/>
            <person name="Henrissat B."/>
            <person name="Grigoriev I.V."/>
            <person name="Hibbett D.S."/>
            <person name="Martin F."/>
        </authorList>
    </citation>
    <scope>NUCLEOTIDE SEQUENCE [LARGE SCALE GENOMIC DNA]</scope>
    <source>
        <strain evidence="8 9">SS14</strain>
    </source>
</reference>
<feature type="transmembrane region" description="Helical" evidence="6">
    <location>
        <begin position="150"/>
        <end position="170"/>
    </location>
</feature>
<dbReference type="PROSITE" id="PS50850">
    <property type="entry name" value="MFS"/>
    <property type="match status" value="1"/>
</dbReference>
<evidence type="ECO:0000313" key="8">
    <source>
        <dbReference type="EMBL" id="KIJ40986.1"/>
    </source>
</evidence>
<accession>A0A0C9VSG4</accession>
<protein>
    <recommendedName>
        <fullName evidence="7">Major facilitator superfamily (MFS) profile domain-containing protein</fullName>
    </recommendedName>
</protein>
<feature type="transmembrane region" description="Helical" evidence="6">
    <location>
        <begin position="50"/>
        <end position="75"/>
    </location>
</feature>
<feature type="transmembrane region" description="Helical" evidence="6">
    <location>
        <begin position="121"/>
        <end position="138"/>
    </location>
</feature>
<dbReference type="EMBL" id="KN837140">
    <property type="protein sequence ID" value="KIJ40986.1"/>
    <property type="molecule type" value="Genomic_DNA"/>
</dbReference>
<dbReference type="HOGENOM" id="CLU_001265_54_6_1"/>
<evidence type="ECO:0000256" key="3">
    <source>
        <dbReference type="ARBA" id="ARBA00022692"/>
    </source>
</evidence>
<feature type="transmembrane region" description="Helical" evidence="6">
    <location>
        <begin position="405"/>
        <end position="425"/>
    </location>
</feature>
<feature type="transmembrane region" description="Helical" evidence="6">
    <location>
        <begin position="220"/>
        <end position="242"/>
    </location>
</feature>
<dbReference type="PRINTS" id="PR01035">
    <property type="entry name" value="TCRTETA"/>
</dbReference>
<dbReference type="Gene3D" id="1.20.1250.20">
    <property type="entry name" value="MFS general substrate transporter like domains"/>
    <property type="match status" value="1"/>
</dbReference>
<evidence type="ECO:0000256" key="5">
    <source>
        <dbReference type="ARBA" id="ARBA00023136"/>
    </source>
</evidence>
<evidence type="ECO:0000256" key="1">
    <source>
        <dbReference type="ARBA" id="ARBA00004141"/>
    </source>
</evidence>
<dbReference type="PANTHER" id="PTHR23504">
    <property type="entry name" value="MAJOR FACILITATOR SUPERFAMILY DOMAIN-CONTAINING PROTEIN 10"/>
    <property type="match status" value="1"/>
</dbReference>
<keyword evidence="5 6" id="KW-0472">Membrane</keyword>
<dbReference type="Proteomes" id="UP000054279">
    <property type="component" value="Unassembled WGS sequence"/>
</dbReference>
<dbReference type="InterPro" id="IPR036259">
    <property type="entry name" value="MFS_trans_sf"/>
</dbReference>
<feature type="transmembrane region" description="Helical" evidence="6">
    <location>
        <begin position="87"/>
        <end position="109"/>
    </location>
</feature>
<dbReference type="InterPro" id="IPR001958">
    <property type="entry name" value="Tet-R_TetA/multi-R_MdtG-like"/>
</dbReference>
<gene>
    <name evidence="8" type="ORF">M422DRAFT_780622</name>
</gene>
<evidence type="ECO:0000313" key="9">
    <source>
        <dbReference type="Proteomes" id="UP000054279"/>
    </source>
</evidence>
<dbReference type="Pfam" id="PF07690">
    <property type="entry name" value="MFS_1"/>
    <property type="match status" value="1"/>
</dbReference>
<comment type="subcellular location">
    <subcellularLocation>
        <location evidence="1">Membrane</location>
        <topology evidence="1">Multi-pass membrane protein</topology>
    </subcellularLocation>
</comment>
<name>A0A0C9VSG4_SPHS4</name>
<dbReference type="GO" id="GO:0022857">
    <property type="term" value="F:transmembrane transporter activity"/>
    <property type="evidence" value="ECO:0007669"/>
    <property type="project" value="InterPro"/>
</dbReference>
<evidence type="ECO:0000256" key="2">
    <source>
        <dbReference type="ARBA" id="ARBA00022448"/>
    </source>
</evidence>
<keyword evidence="2" id="KW-0813">Transport</keyword>
<sequence>MSKDRTAVTSGPVEGLDYLSEGVQSETTPLLSNPNAFPTSSPTPLPWRSLAIVLLLTAAEPLALDIIFPFINQMILDVGIVKHPEEVGFYSGIVMAMFPATSFLSVMPASHLSDQIGRKPVLLMGLFGMAISTIWLGMSKSFPSMLISRALSGTLGGVFVCTRVVVAELTDKTNQARAFQRHLLAFKFGQIIGLPLGGLLAHPERHFSMFRNEFWNSYPFALPCFVTGGFAIFSVILGFIYLPETAGRLRVDPTHTDIPEPNEGASYSIVTSLHNDTQVNPVTSSISYKDILTNGPILSIMLESFNIGLLSDGLIAIFPLFCFTPIGLGGLGMSEAAIGFQMAIRSVLQLVTLSNMVVDVTPCAEALSIVNGLSSLAITLPQAVAPALIAPLFAYSIESGVAGGYIIWIVFSILSLFGSIHSMLLQEPTANWRDRNNACSSDD</sequence>
<dbReference type="GO" id="GO:0016020">
    <property type="term" value="C:membrane"/>
    <property type="evidence" value="ECO:0007669"/>
    <property type="project" value="UniProtKB-SubCell"/>
</dbReference>
<keyword evidence="9" id="KW-1185">Reference proteome</keyword>
<dbReference type="InterPro" id="IPR011701">
    <property type="entry name" value="MFS"/>
</dbReference>
<feature type="domain" description="Major facilitator superfamily (MFS) profile" evidence="7">
    <location>
        <begin position="49"/>
        <end position="443"/>
    </location>
</feature>
<evidence type="ECO:0000256" key="6">
    <source>
        <dbReference type="SAM" id="Phobius"/>
    </source>
</evidence>
<feature type="transmembrane region" description="Helical" evidence="6">
    <location>
        <begin position="307"/>
        <end position="326"/>
    </location>
</feature>
<dbReference type="OrthoDB" id="419616at2759"/>
<keyword evidence="3 6" id="KW-0812">Transmembrane</keyword>
<dbReference type="AlphaFoldDB" id="A0A0C9VSG4"/>